<accession>A0A5K3G1D3</accession>
<dbReference type="WBParaSite" id="MCU_014160-RA">
    <property type="protein sequence ID" value="MCU_014160-RA"/>
    <property type="gene ID" value="MCU_014160"/>
</dbReference>
<evidence type="ECO:0000313" key="1">
    <source>
        <dbReference type="WBParaSite" id="MCU_014160-RA"/>
    </source>
</evidence>
<protein>
    <submittedName>
        <fullName evidence="1">Polyprotein</fullName>
    </submittedName>
</protein>
<reference evidence="1" key="1">
    <citation type="submission" date="2019-11" db="UniProtKB">
        <authorList>
            <consortium name="WormBaseParasite"/>
        </authorList>
    </citation>
    <scope>IDENTIFICATION</scope>
</reference>
<proteinExistence type="predicted"/>
<dbReference type="AlphaFoldDB" id="A0A5K3G1D3"/>
<name>A0A5K3G1D3_MESCO</name>
<sequence>EQQSQQRQHSPSRKLTSILASHNLASRRILSDGALANCPLDCSAWLNLSRGSMVVK</sequence>
<organism evidence="1">
    <name type="scientific">Mesocestoides corti</name>
    <name type="common">Flatworm</name>
    <dbReference type="NCBI Taxonomy" id="53468"/>
    <lineage>
        <taxon>Eukaryota</taxon>
        <taxon>Metazoa</taxon>
        <taxon>Spiralia</taxon>
        <taxon>Lophotrochozoa</taxon>
        <taxon>Platyhelminthes</taxon>
        <taxon>Cestoda</taxon>
        <taxon>Eucestoda</taxon>
        <taxon>Cyclophyllidea</taxon>
        <taxon>Mesocestoididae</taxon>
        <taxon>Mesocestoides</taxon>
    </lineage>
</organism>